<comment type="caution">
    <text evidence="1">The sequence shown here is derived from an EMBL/GenBank/DDBJ whole genome shotgun (WGS) entry which is preliminary data.</text>
</comment>
<gene>
    <name evidence="1" type="ORF">SDC9_115343</name>
</gene>
<proteinExistence type="predicted"/>
<organism evidence="1">
    <name type="scientific">bioreactor metagenome</name>
    <dbReference type="NCBI Taxonomy" id="1076179"/>
    <lineage>
        <taxon>unclassified sequences</taxon>
        <taxon>metagenomes</taxon>
        <taxon>ecological metagenomes</taxon>
    </lineage>
</organism>
<dbReference type="EMBL" id="VSSQ01022243">
    <property type="protein sequence ID" value="MPM68411.1"/>
    <property type="molecule type" value="Genomic_DNA"/>
</dbReference>
<evidence type="ECO:0000313" key="1">
    <source>
        <dbReference type="EMBL" id="MPM68411.1"/>
    </source>
</evidence>
<dbReference type="AlphaFoldDB" id="A0A645BUW3"/>
<name>A0A645BUW3_9ZZZZ</name>
<reference evidence="1" key="1">
    <citation type="submission" date="2019-08" db="EMBL/GenBank/DDBJ databases">
        <authorList>
            <person name="Kucharzyk K."/>
            <person name="Murdoch R.W."/>
            <person name="Higgins S."/>
            <person name="Loffler F."/>
        </authorList>
    </citation>
    <scope>NUCLEOTIDE SEQUENCE</scope>
</reference>
<sequence>MPQRRKIKDFRFISIPGFPSKMPGPMKKPIFWSQRSVVRRGSSNITSTWPIAAGMDGSGSTAVLATRANLTPIAITCFRFLPAWRSTTSAGLISGALTAGFRQILMNMAGVRRSIPYFIVTGNRFIPRSSWRRWRKPVPSMNTFAC</sequence>
<protein>
    <submittedName>
        <fullName evidence="1">Uncharacterized protein</fullName>
    </submittedName>
</protein>
<accession>A0A645BUW3</accession>